<dbReference type="Gramene" id="KCW78841">
    <property type="protein sequence ID" value="KCW78841"/>
    <property type="gene ID" value="EUGRSUZ_C00278"/>
</dbReference>
<dbReference type="InParanoid" id="A0A059CKY7"/>
<sequence length="69" mass="8066">MREIMFFHYHSRKENSRMMENTYAPCRIIKNICMAVAPQRSSSGDYWCFLVIVNVAGEVSYSVKSAYFT</sequence>
<name>A0A059CKY7_EUCGR</name>
<dbReference type="EMBL" id="KK198755">
    <property type="protein sequence ID" value="KCW78841.1"/>
    <property type="molecule type" value="Genomic_DNA"/>
</dbReference>
<gene>
    <name evidence="1" type="ORF">EUGRSUZ_C00278</name>
</gene>
<dbReference type="AlphaFoldDB" id="A0A059CKY7"/>
<proteinExistence type="predicted"/>
<accession>A0A059CKY7</accession>
<evidence type="ECO:0000313" key="1">
    <source>
        <dbReference type="EMBL" id="KCW78841.1"/>
    </source>
</evidence>
<protein>
    <submittedName>
        <fullName evidence="1">Uncharacterized protein</fullName>
    </submittedName>
</protein>
<organism evidence="1">
    <name type="scientific">Eucalyptus grandis</name>
    <name type="common">Flooded gum</name>
    <dbReference type="NCBI Taxonomy" id="71139"/>
    <lineage>
        <taxon>Eukaryota</taxon>
        <taxon>Viridiplantae</taxon>
        <taxon>Streptophyta</taxon>
        <taxon>Embryophyta</taxon>
        <taxon>Tracheophyta</taxon>
        <taxon>Spermatophyta</taxon>
        <taxon>Magnoliopsida</taxon>
        <taxon>eudicotyledons</taxon>
        <taxon>Gunneridae</taxon>
        <taxon>Pentapetalae</taxon>
        <taxon>rosids</taxon>
        <taxon>malvids</taxon>
        <taxon>Myrtales</taxon>
        <taxon>Myrtaceae</taxon>
        <taxon>Myrtoideae</taxon>
        <taxon>Eucalypteae</taxon>
        <taxon>Eucalyptus</taxon>
    </lineage>
</organism>
<reference evidence="1" key="1">
    <citation type="submission" date="2013-07" db="EMBL/GenBank/DDBJ databases">
        <title>The genome of Eucalyptus grandis.</title>
        <authorList>
            <person name="Schmutz J."/>
            <person name="Hayes R."/>
            <person name="Myburg A."/>
            <person name="Tuskan G."/>
            <person name="Grattapaglia D."/>
            <person name="Rokhsar D.S."/>
        </authorList>
    </citation>
    <scope>NUCLEOTIDE SEQUENCE</scope>
    <source>
        <tissue evidence="1">Leaf extractions</tissue>
    </source>
</reference>